<evidence type="ECO:0000256" key="3">
    <source>
        <dbReference type="SAM" id="MobiDB-lite"/>
    </source>
</evidence>
<feature type="non-terminal residue" evidence="4">
    <location>
        <position position="1"/>
    </location>
</feature>
<organism evidence="4 5">
    <name type="scientific">Scytalidium lignicola</name>
    <name type="common">Hyphomycete</name>
    <dbReference type="NCBI Taxonomy" id="5539"/>
    <lineage>
        <taxon>Eukaryota</taxon>
        <taxon>Fungi</taxon>
        <taxon>Dikarya</taxon>
        <taxon>Ascomycota</taxon>
        <taxon>Pezizomycotina</taxon>
        <taxon>Leotiomycetes</taxon>
        <taxon>Leotiomycetes incertae sedis</taxon>
        <taxon>Scytalidium</taxon>
    </lineage>
</organism>
<dbReference type="SUPFAM" id="SSF51735">
    <property type="entry name" value="NAD(P)-binding Rossmann-fold domains"/>
    <property type="match status" value="1"/>
</dbReference>
<evidence type="ECO:0000256" key="1">
    <source>
        <dbReference type="ARBA" id="ARBA00022857"/>
    </source>
</evidence>
<keyword evidence="1" id="KW-0521">NADP</keyword>
<dbReference type="PANTHER" id="PTHR47706:SF5">
    <property type="entry name" value="ISOFLAVONE REDUCTASE"/>
    <property type="match status" value="1"/>
</dbReference>
<dbReference type="OMA" id="CGIFYER"/>
<evidence type="ECO:0000313" key="5">
    <source>
        <dbReference type="Proteomes" id="UP000258309"/>
    </source>
</evidence>
<dbReference type="AlphaFoldDB" id="A0A3E2GYL9"/>
<proteinExistence type="predicted"/>
<sequence>MVATQSHGLELVAPLFQVGDTDIRLGITLDTQAPVAKRFVAVVNLSDASPTSLLCNSTERYPLTAKAQPLLNGSDYQVVVVNYDDQQNLLYSLRGIDLVISTVSGNPQINLIDAAAQSRVRRFVPAEFEGPPGRRPQDDPLDRGRSASLQRLRHWASHRSTPMRSTVFCCGVFYERFARGGLASRAIGTSTGIHHQGAYLMDIEQSTAAVVEYRNNGTPVYVSMTAVDDVGRFVAAALALDLDTWPAEFRMRGDRRTVNEIIRWAEAIKGGAEFSTETIEPQYLIDHLGYATYYEDTNPERVRVIQELMATEQGRYDFAVVNLNPLVNVQPMAFWDWLVANWS</sequence>
<keyword evidence="5" id="KW-1185">Reference proteome</keyword>
<dbReference type="OrthoDB" id="419598at2759"/>
<gene>
    <name evidence="4" type="ORF">B7463_g10105</name>
</gene>
<reference evidence="4 5" key="1">
    <citation type="submission" date="2018-05" db="EMBL/GenBank/DDBJ databases">
        <title>Draft genome sequence of Scytalidium lignicola DSM 105466, a ubiquitous saprotrophic fungus.</title>
        <authorList>
            <person name="Buettner E."/>
            <person name="Gebauer A.M."/>
            <person name="Hofrichter M."/>
            <person name="Liers C."/>
            <person name="Kellner H."/>
        </authorList>
    </citation>
    <scope>NUCLEOTIDE SEQUENCE [LARGE SCALE GENOMIC DNA]</scope>
    <source>
        <strain evidence="4 5">DSM 105466</strain>
    </source>
</reference>
<feature type="compositionally biased region" description="Basic and acidic residues" evidence="3">
    <location>
        <begin position="135"/>
        <end position="145"/>
    </location>
</feature>
<name>A0A3E2GYL9_SCYLI</name>
<dbReference type="InterPro" id="IPR051609">
    <property type="entry name" value="NmrA/Isoflavone_reductase-like"/>
</dbReference>
<dbReference type="InterPro" id="IPR036291">
    <property type="entry name" value="NAD(P)-bd_dom_sf"/>
</dbReference>
<feature type="region of interest" description="Disordered" evidence="3">
    <location>
        <begin position="126"/>
        <end position="145"/>
    </location>
</feature>
<evidence type="ECO:0000256" key="2">
    <source>
        <dbReference type="ARBA" id="ARBA00023002"/>
    </source>
</evidence>
<protein>
    <submittedName>
        <fullName evidence="4">Uncharacterized protein</fullName>
    </submittedName>
</protein>
<keyword evidence="2" id="KW-0560">Oxidoreductase</keyword>
<accession>A0A3E2GYL9</accession>
<dbReference type="Proteomes" id="UP000258309">
    <property type="component" value="Unassembled WGS sequence"/>
</dbReference>
<feature type="non-terminal residue" evidence="4">
    <location>
        <position position="343"/>
    </location>
</feature>
<dbReference type="PANTHER" id="PTHR47706">
    <property type="entry name" value="NMRA-LIKE FAMILY PROTEIN"/>
    <property type="match status" value="1"/>
</dbReference>
<dbReference type="GO" id="GO:0016491">
    <property type="term" value="F:oxidoreductase activity"/>
    <property type="evidence" value="ECO:0007669"/>
    <property type="project" value="UniProtKB-KW"/>
</dbReference>
<dbReference type="EMBL" id="NCSJ02000275">
    <property type="protein sequence ID" value="RFU26236.1"/>
    <property type="molecule type" value="Genomic_DNA"/>
</dbReference>
<evidence type="ECO:0000313" key="4">
    <source>
        <dbReference type="EMBL" id="RFU26236.1"/>
    </source>
</evidence>
<dbReference type="Gene3D" id="3.40.50.720">
    <property type="entry name" value="NAD(P)-binding Rossmann-like Domain"/>
    <property type="match status" value="1"/>
</dbReference>
<comment type="caution">
    <text evidence="4">The sequence shown here is derived from an EMBL/GenBank/DDBJ whole genome shotgun (WGS) entry which is preliminary data.</text>
</comment>